<dbReference type="OrthoDB" id="1453018at2"/>
<feature type="transmembrane region" description="Helical" evidence="1">
    <location>
        <begin position="76"/>
        <end position="98"/>
    </location>
</feature>
<keyword evidence="1" id="KW-1133">Transmembrane helix</keyword>
<feature type="transmembrane region" description="Helical" evidence="1">
    <location>
        <begin position="196"/>
        <end position="216"/>
    </location>
</feature>
<accession>A3XM78</accession>
<dbReference type="eggNOG" id="ENOG5030N3U">
    <property type="taxonomic scope" value="Bacteria"/>
</dbReference>
<protein>
    <submittedName>
        <fullName evidence="2">Uncharacterized protein</fullName>
    </submittedName>
</protein>
<feature type="transmembrane region" description="Helical" evidence="1">
    <location>
        <begin position="170"/>
        <end position="190"/>
    </location>
</feature>
<gene>
    <name evidence="2" type="ORF">MED217_08066</name>
</gene>
<evidence type="ECO:0000313" key="2">
    <source>
        <dbReference type="EMBL" id="EAQ49345.1"/>
    </source>
</evidence>
<feature type="transmembrane region" description="Helical" evidence="1">
    <location>
        <begin position="5"/>
        <end position="21"/>
    </location>
</feature>
<dbReference type="RefSeq" id="WP_009779994.1">
    <property type="nucleotide sequence ID" value="NZ_CH672395.1"/>
</dbReference>
<dbReference type="AlphaFoldDB" id="A3XM78"/>
<dbReference type="HOGENOM" id="CLU_1208571_0_0_10"/>
<comment type="caution">
    <text evidence="2">The sequence shown here is derived from an EMBL/GenBank/DDBJ whole genome shotgun (WGS) entry which is preliminary data.</text>
</comment>
<proteinExistence type="predicted"/>
<feature type="transmembrane region" description="Helical" evidence="1">
    <location>
        <begin position="110"/>
        <end position="132"/>
    </location>
</feature>
<feature type="transmembrane region" description="Helical" evidence="1">
    <location>
        <begin position="27"/>
        <end position="45"/>
    </location>
</feature>
<reference evidence="2 3" key="1">
    <citation type="journal article" date="2007" name="Nature">
        <title>Light stimulates growth of proteorhodopsin-containing marine Flavobacteria.</title>
        <authorList>
            <person name="Gomez-Consarnau L."/>
            <person name="Gonzalez J.M."/>
            <person name="Coll-Llado M."/>
            <person name="Gourdon P."/>
            <person name="Pascher T."/>
            <person name="Neutze R."/>
            <person name="Pedros-Alio C."/>
            <person name="Pinhassi J."/>
        </authorList>
    </citation>
    <scope>NUCLEOTIDE SEQUENCE [LARGE SCALE GENOMIC DNA]</scope>
    <source>
        <strain evidence="2 3">MED217</strain>
    </source>
</reference>
<dbReference type="STRING" id="398720.MED217_08066"/>
<dbReference type="EMBL" id="AANC01000005">
    <property type="protein sequence ID" value="EAQ49345.1"/>
    <property type="molecule type" value="Genomic_DNA"/>
</dbReference>
<name>A3XM78_LEEBM</name>
<evidence type="ECO:0000256" key="1">
    <source>
        <dbReference type="SAM" id="Phobius"/>
    </source>
</evidence>
<keyword evidence="1" id="KW-0472">Membrane</keyword>
<feature type="transmembrane region" description="Helical" evidence="1">
    <location>
        <begin position="52"/>
        <end position="70"/>
    </location>
</feature>
<organism evidence="2 3">
    <name type="scientific">Leeuwenhoekiella blandensis (strain CECT 7118 / CCUG 51940 / KCTC 22103 / MED217)</name>
    <name type="common">Flavobacterium sp. (strain MED217)</name>
    <dbReference type="NCBI Taxonomy" id="398720"/>
    <lineage>
        <taxon>Bacteria</taxon>
        <taxon>Pseudomonadati</taxon>
        <taxon>Bacteroidota</taxon>
        <taxon>Flavobacteriia</taxon>
        <taxon>Flavobacteriales</taxon>
        <taxon>Flavobacteriaceae</taxon>
        <taxon>Leeuwenhoekiella</taxon>
    </lineage>
</organism>
<keyword evidence="1" id="KW-0812">Transmembrane</keyword>
<dbReference type="Proteomes" id="UP000001601">
    <property type="component" value="Unassembled WGS sequence"/>
</dbReference>
<evidence type="ECO:0000313" key="3">
    <source>
        <dbReference type="Proteomes" id="UP000001601"/>
    </source>
</evidence>
<sequence length="229" mass="27063">MKSNYLLFAYILTAVVELVLLGCDLSFSIYLRPICVVLIYSYYVVSVKKHNFFLLFYLTCELINEMFFLIDFTRYFTLVMLCYSLATFSMLHHLWPLYTKANFKTELNELLRPLLGLIAVMYIFWELTFMVFDNLPNNLVFFPALLALLSWLFFCTLIPVKNKHPDNFALYIMGGAMGVMAPSMFIYEFLWSKAVVLYFSLFSMIILKIFLVTYLIKLQNILKSREEYF</sequence>
<keyword evidence="3" id="KW-1185">Reference proteome</keyword>
<feature type="transmembrane region" description="Helical" evidence="1">
    <location>
        <begin position="138"/>
        <end position="158"/>
    </location>
</feature>